<organism evidence="13 14">
    <name type="scientific">Lates calcarifer</name>
    <name type="common">Barramundi</name>
    <name type="synonym">Holocentrus calcarifer</name>
    <dbReference type="NCBI Taxonomy" id="8187"/>
    <lineage>
        <taxon>Eukaryota</taxon>
        <taxon>Metazoa</taxon>
        <taxon>Chordata</taxon>
        <taxon>Craniata</taxon>
        <taxon>Vertebrata</taxon>
        <taxon>Euteleostomi</taxon>
        <taxon>Actinopterygii</taxon>
        <taxon>Neopterygii</taxon>
        <taxon>Teleostei</taxon>
        <taxon>Neoteleostei</taxon>
        <taxon>Acanthomorphata</taxon>
        <taxon>Carangaria</taxon>
        <taxon>Carangaria incertae sedis</taxon>
        <taxon>Centropomidae</taxon>
        <taxon>Lates</taxon>
    </lineage>
</organism>
<protein>
    <submittedName>
        <fullName evidence="14">Sodium channel subunit beta-3 isoform X1</fullName>
    </submittedName>
</protein>
<dbReference type="InterPro" id="IPR051713">
    <property type="entry name" value="T-cell_Activation_Regulation"/>
</dbReference>
<feature type="domain" description="Ig-like" evidence="12">
    <location>
        <begin position="8"/>
        <end position="134"/>
    </location>
</feature>
<proteinExistence type="predicted"/>
<keyword evidence="4 11" id="KW-0732">Signal</keyword>
<feature type="signal peptide" evidence="11">
    <location>
        <begin position="1"/>
        <end position="23"/>
    </location>
</feature>
<dbReference type="KEGG" id="lcf:108887017"/>
<gene>
    <name evidence="14" type="primary">LOC108887017</name>
</gene>
<comment type="subcellular location">
    <subcellularLocation>
        <location evidence="1">Cell membrane</location>
        <topology evidence="1">Single-pass type I membrane protein</topology>
    </subcellularLocation>
</comment>
<keyword evidence="10" id="KW-0393">Immunoglobulin domain</keyword>
<dbReference type="InterPro" id="IPR003599">
    <property type="entry name" value="Ig_sub"/>
</dbReference>
<dbReference type="GO" id="GO:0006955">
    <property type="term" value="P:immune response"/>
    <property type="evidence" value="ECO:0007669"/>
    <property type="project" value="TreeGrafter"/>
</dbReference>
<evidence type="ECO:0000256" key="11">
    <source>
        <dbReference type="SAM" id="SignalP"/>
    </source>
</evidence>
<dbReference type="GO" id="GO:0009897">
    <property type="term" value="C:external side of plasma membrane"/>
    <property type="evidence" value="ECO:0007669"/>
    <property type="project" value="TreeGrafter"/>
</dbReference>
<evidence type="ECO:0000256" key="8">
    <source>
        <dbReference type="ARBA" id="ARBA00023170"/>
    </source>
</evidence>
<evidence type="ECO:0000313" key="13">
    <source>
        <dbReference type="Proteomes" id="UP000694890"/>
    </source>
</evidence>
<evidence type="ECO:0000256" key="10">
    <source>
        <dbReference type="ARBA" id="ARBA00023319"/>
    </source>
</evidence>
<evidence type="ECO:0000256" key="3">
    <source>
        <dbReference type="ARBA" id="ARBA00022692"/>
    </source>
</evidence>
<feature type="chain" id="PRO_5042463576" evidence="11">
    <location>
        <begin position="24"/>
        <end position="225"/>
    </location>
</feature>
<dbReference type="GeneID" id="108887017"/>
<evidence type="ECO:0000256" key="6">
    <source>
        <dbReference type="ARBA" id="ARBA00023136"/>
    </source>
</evidence>
<keyword evidence="14" id="KW-0407">Ion channel</keyword>
<dbReference type="SUPFAM" id="SSF48726">
    <property type="entry name" value="Immunoglobulin"/>
    <property type="match status" value="1"/>
</dbReference>
<name>A0AAJ7V6F7_LATCA</name>
<keyword evidence="7" id="KW-1015">Disulfide bond</keyword>
<keyword evidence="9" id="KW-0325">Glycoprotein</keyword>
<dbReference type="Proteomes" id="UP000694890">
    <property type="component" value="Linkage group LG9"/>
</dbReference>
<keyword evidence="14" id="KW-0406">Ion transport</keyword>
<evidence type="ECO:0000313" key="14">
    <source>
        <dbReference type="RefSeq" id="XP_018537704.1"/>
    </source>
</evidence>
<evidence type="ECO:0000256" key="4">
    <source>
        <dbReference type="ARBA" id="ARBA00022729"/>
    </source>
</evidence>
<dbReference type="InterPro" id="IPR013783">
    <property type="entry name" value="Ig-like_fold"/>
</dbReference>
<dbReference type="GO" id="GO:0034220">
    <property type="term" value="P:monoatomic ion transmembrane transport"/>
    <property type="evidence" value="ECO:0007669"/>
    <property type="project" value="UniProtKB-KW"/>
</dbReference>
<dbReference type="SMART" id="SM00409">
    <property type="entry name" value="IG"/>
    <property type="match status" value="1"/>
</dbReference>
<keyword evidence="14" id="KW-0813">Transport</keyword>
<keyword evidence="6" id="KW-0472">Membrane</keyword>
<keyword evidence="8" id="KW-0675">Receptor</keyword>
<reference evidence="14" key="1">
    <citation type="submission" date="2025-08" db="UniProtKB">
        <authorList>
            <consortium name="RefSeq"/>
        </authorList>
    </citation>
    <scope>IDENTIFICATION</scope>
    <source>
        <tissue evidence="14">Brain</tissue>
    </source>
</reference>
<dbReference type="InterPro" id="IPR036179">
    <property type="entry name" value="Ig-like_dom_sf"/>
</dbReference>
<evidence type="ECO:0000256" key="5">
    <source>
        <dbReference type="ARBA" id="ARBA00022989"/>
    </source>
</evidence>
<dbReference type="InterPro" id="IPR007110">
    <property type="entry name" value="Ig-like_dom"/>
</dbReference>
<sequence length="225" mass="24888">MAAVTSAPFVALLASSWIIVCLAAEEQVKVTSGSNAVLRCQSPRGADIKTIEWTRPDLEVDGYIFFYENNRRQDKYQHPSFHGRVELENESAIKDGDVSVSLKNVTEQDAGTYVCLVSLKKTRRSRRDIPEQLSTITLTVQEPDRWPKVLQSGGVRNEFAGQDGRSVHPPVGVVFFVRNGQVVQIFLLCGVETAGLHNERLLTTECPSVVSVPSHQEHLSLNLSG</sequence>
<dbReference type="PANTHER" id="PTHR25466:SF14">
    <property type="entry name" value="BUTYROPHILIN SUBFAMILY 2 MEMBER A2-LIKE-RELATED"/>
    <property type="match status" value="1"/>
</dbReference>
<dbReference type="InterPro" id="IPR013106">
    <property type="entry name" value="Ig_V-set"/>
</dbReference>
<dbReference type="GO" id="GO:0007166">
    <property type="term" value="P:cell surface receptor signaling pathway"/>
    <property type="evidence" value="ECO:0007669"/>
    <property type="project" value="TreeGrafter"/>
</dbReference>
<dbReference type="Gene3D" id="2.60.40.10">
    <property type="entry name" value="Immunoglobulins"/>
    <property type="match status" value="1"/>
</dbReference>
<dbReference type="GO" id="GO:0042130">
    <property type="term" value="P:negative regulation of T cell proliferation"/>
    <property type="evidence" value="ECO:0007669"/>
    <property type="project" value="TreeGrafter"/>
</dbReference>
<evidence type="ECO:0000256" key="2">
    <source>
        <dbReference type="ARBA" id="ARBA00022475"/>
    </source>
</evidence>
<evidence type="ECO:0000256" key="1">
    <source>
        <dbReference type="ARBA" id="ARBA00004251"/>
    </source>
</evidence>
<dbReference type="GO" id="GO:0042102">
    <property type="term" value="P:positive regulation of T cell proliferation"/>
    <property type="evidence" value="ECO:0007669"/>
    <property type="project" value="TreeGrafter"/>
</dbReference>
<dbReference type="PROSITE" id="PS50835">
    <property type="entry name" value="IG_LIKE"/>
    <property type="match status" value="1"/>
</dbReference>
<keyword evidence="5" id="KW-1133">Transmembrane helix</keyword>
<dbReference type="AlphaFoldDB" id="A0AAJ7V6F7"/>
<dbReference type="InterPro" id="IPR003598">
    <property type="entry name" value="Ig_sub2"/>
</dbReference>
<accession>A0AAJ7V6F7</accession>
<dbReference type="GO" id="GO:0071222">
    <property type="term" value="P:cellular response to lipopolysaccharide"/>
    <property type="evidence" value="ECO:0007669"/>
    <property type="project" value="TreeGrafter"/>
</dbReference>
<dbReference type="RefSeq" id="XP_018537704.1">
    <property type="nucleotide sequence ID" value="XM_018682188.2"/>
</dbReference>
<evidence type="ECO:0000256" key="9">
    <source>
        <dbReference type="ARBA" id="ARBA00023180"/>
    </source>
</evidence>
<dbReference type="PANTHER" id="PTHR25466">
    <property type="entry name" value="T-LYMPHOCYTE ACTIVATION ANTIGEN"/>
    <property type="match status" value="1"/>
</dbReference>
<dbReference type="GO" id="GO:0031295">
    <property type="term" value="P:T cell costimulation"/>
    <property type="evidence" value="ECO:0007669"/>
    <property type="project" value="TreeGrafter"/>
</dbReference>
<keyword evidence="3" id="KW-0812">Transmembrane</keyword>
<dbReference type="Pfam" id="PF07686">
    <property type="entry name" value="V-set"/>
    <property type="match status" value="1"/>
</dbReference>
<keyword evidence="2" id="KW-1003">Cell membrane</keyword>
<dbReference type="SMART" id="SM00408">
    <property type="entry name" value="IGc2"/>
    <property type="match status" value="1"/>
</dbReference>
<evidence type="ECO:0000259" key="12">
    <source>
        <dbReference type="PROSITE" id="PS50835"/>
    </source>
</evidence>
<evidence type="ECO:0000256" key="7">
    <source>
        <dbReference type="ARBA" id="ARBA00023157"/>
    </source>
</evidence>